<dbReference type="GO" id="GO:0006355">
    <property type="term" value="P:regulation of DNA-templated transcription"/>
    <property type="evidence" value="ECO:0007669"/>
    <property type="project" value="InterPro"/>
</dbReference>
<protein>
    <submittedName>
        <fullName evidence="4">Transcriptional regulatory protein, C terminal</fullName>
    </submittedName>
</protein>
<accession>A0A4U9T9E4</accession>
<proteinExistence type="predicted"/>
<dbReference type="Gene3D" id="1.10.10.10">
    <property type="entry name" value="Winged helix-like DNA-binding domain superfamily/Winged helix DNA-binding domain"/>
    <property type="match status" value="1"/>
</dbReference>
<evidence type="ECO:0000256" key="1">
    <source>
        <dbReference type="ARBA" id="ARBA00023125"/>
    </source>
</evidence>
<dbReference type="AlphaFoldDB" id="A0A4U9T9E4"/>
<dbReference type="EMBL" id="CABEEZ010000013">
    <property type="protein sequence ID" value="VTR16280.1"/>
    <property type="molecule type" value="Genomic_DNA"/>
</dbReference>
<name>A0A4U9T9E4_SERFO</name>
<dbReference type="RefSeq" id="WP_024486055.1">
    <property type="nucleotide sequence ID" value="NZ_CAMISM010000001.1"/>
</dbReference>
<dbReference type="InterPro" id="IPR001867">
    <property type="entry name" value="OmpR/PhoB-type_DNA-bd"/>
</dbReference>
<dbReference type="SUPFAM" id="SSF46894">
    <property type="entry name" value="C-terminal effector domain of the bipartite response regulators"/>
    <property type="match status" value="1"/>
</dbReference>
<gene>
    <name evidence="4" type="ORF">NCTC12965_00204</name>
</gene>
<dbReference type="GO" id="GO:0003677">
    <property type="term" value="F:DNA binding"/>
    <property type="evidence" value="ECO:0007669"/>
    <property type="project" value="UniProtKB-KW"/>
</dbReference>
<evidence type="ECO:0000259" key="3">
    <source>
        <dbReference type="SMART" id="SM00862"/>
    </source>
</evidence>
<organism evidence="4">
    <name type="scientific">Serratia fonticola</name>
    <dbReference type="NCBI Taxonomy" id="47917"/>
    <lineage>
        <taxon>Bacteria</taxon>
        <taxon>Pseudomonadati</taxon>
        <taxon>Pseudomonadota</taxon>
        <taxon>Gammaproteobacteria</taxon>
        <taxon>Enterobacterales</taxon>
        <taxon>Yersiniaceae</taxon>
        <taxon>Serratia</taxon>
    </lineage>
</organism>
<feature type="transmembrane region" description="Helical" evidence="2">
    <location>
        <begin position="135"/>
        <end position="155"/>
    </location>
</feature>
<keyword evidence="1" id="KW-0238">DNA-binding</keyword>
<reference evidence="4" key="1">
    <citation type="submission" date="2019-05" db="EMBL/GenBank/DDBJ databases">
        <authorList>
            <consortium name="Pathogen Informatics"/>
        </authorList>
    </citation>
    <scope>NUCLEOTIDE SEQUENCE [LARGE SCALE GENOMIC DNA]</scope>
    <source>
        <strain evidence="4">NCTC12965</strain>
    </source>
</reference>
<keyword evidence="2" id="KW-0812">Transmembrane</keyword>
<dbReference type="GO" id="GO:0000160">
    <property type="term" value="P:phosphorelay signal transduction system"/>
    <property type="evidence" value="ECO:0007669"/>
    <property type="project" value="InterPro"/>
</dbReference>
<dbReference type="InterPro" id="IPR016032">
    <property type="entry name" value="Sig_transdc_resp-reg_C-effctor"/>
</dbReference>
<evidence type="ECO:0000256" key="2">
    <source>
        <dbReference type="SAM" id="Phobius"/>
    </source>
</evidence>
<keyword evidence="2" id="KW-1133">Transmembrane helix</keyword>
<sequence>MKYIIDTGLVFDSDERTLFLQESPDESLEIGAITARLFVEMLENVAGVERDYLLDAVWSNHGLKPSNNNLNNHISLLRKNIASIAEVDDLIITLPKKGFVVNKKYAVNVLGAEISDRPEEEDKVAKKATAMDYPATLWFLSITIVILLVLLALVVTNDYHAIFGLC</sequence>
<dbReference type="InterPro" id="IPR036388">
    <property type="entry name" value="WH-like_DNA-bd_sf"/>
</dbReference>
<dbReference type="GeneID" id="30323814"/>
<keyword evidence="2" id="KW-0472">Membrane</keyword>
<dbReference type="SMART" id="SM00862">
    <property type="entry name" value="Trans_reg_C"/>
    <property type="match status" value="1"/>
</dbReference>
<feature type="domain" description="OmpR/PhoB-type" evidence="3">
    <location>
        <begin position="25"/>
        <end position="101"/>
    </location>
</feature>
<dbReference type="Pfam" id="PF00486">
    <property type="entry name" value="Trans_reg_C"/>
    <property type="match status" value="1"/>
</dbReference>
<evidence type="ECO:0000313" key="4">
    <source>
        <dbReference type="EMBL" id="VTR16280.1"/>
    </source>
</evidence>